<feature type="compositionally biased region" description="Acidic residues" evidence="1">
    <location>
        <begin position="1"/>
        <end position="14"/>
    </location>
</feature>
<reference evidence="2 3" key="1">
    <citation type="submission" date="2017-10" db="EMBL/GenBank/DDBJ databases">
        <title>Sequencing the genomes of 1000 actinobacteria strains.</title>
        <authorList>
            <person name="Klenk H.-P."/>
        </authorList>
    </citation>
    <scope>NUCLEOTIDE SEQUENCE [LARGE SCALE GENOMIC DNA]</scope>
    <source>
        <strain evidence="2 3">DSM 21574</strain>
    </source>
</reference>
<accession>A0A2A9EAS5</accession>
<dbReference type="SUPFAM" id="SSF159659">
    <property type="entry name" value="Cgl1923-like"/>
    <property type="match status" value="1"/>
</dbReference>
<keyword evidence="3" id="KW-1185">Reference proteome</keyword>
<dbReference type="Proteomes" id="UP000221394">
    <property type="component" value="Unassembled WGS sequence"/>
</dbReference>
<dbReference type="InterPro" id="IPR019151">
    <property type="entry name" value="Proteasome_assmbl_chaperone_2"/>
</dbReference>
<dbReference type="EMBL" id="PDJH01000001">
    <property type="protein sequence ID" value="PFG35756.1"/>
    <property type="molecule type" value="Genomic_DNA"/>
</dbReference>
<comment type="caution">
    <text evidence="2">The sequence shown here is derived from an EMBL/GenBank/DDBJ whole genome shotgun (WGS) entry which is preliminary data.</text>
</comment>
<evidence type="ECO:0000313" key="2">
    <source>
        <dbReference type="EMBL" id="PFG35756.1"/>
    </source>
</evidence>
<dbReference type="Pfam" id="PF09754">
    <property type="entry name" value="PAC2"/>
    <property type="match status" value="1"/>
</dbReference>
<evidence type="ECO:0000256" key="1">
    <source>
        <dbReference type="SAM" id="MobiDB-lite"/>
    </source>
</evidence>
<dbReference type="InterPro" id="IPR038389">
    <property type="entry name" value="PSMG2_sf"/>
</dbReference>
<feature type="region of interest" description="Disordered" evidence="1">
    <location>
        <begin position="295"/>
        <end position="363"/>
    </location>
</feature>
<dbReference type="OrthoDB" id="150941at2"/>
<protein>
    <submittedName>
        <fullName evidence="2">Putative ATP-grasp superfamily ATP-dependent carboligase</fullName>
    </submittedName>
</protein>
<proteinExistence type="predicted"/>
<feature type="region of interest" description="Disordered" evidence="1">
    <location>
        <begin position="1"/>
        <end position="32"/>
    </location>
</feature>
<gene>
    <name evidence="2" type="ORF">ATL41_0452</name>
</gene>
<dbReference type="GO" id="GO:0016874">
    <property type="term" value="F:ligase activity"/>
    <property type="evidence" value="ECO:0007669"/>
    <property type="project" value="UniProtKB-KW"/>
</dbReference>
<feature type="compositionally biased region" description="Basic and acidic residues" evidence="1">
    <location>
        <begin position="295"/>
        <end position="319"/>
    </location>
</feature>
<dbReference type="Gene3D" id="3.40.50.10900">
    <property type="entry name" value="PAC-like subunit"/>
    <property type="match status" value="1"/>
</dbReference>
<organism evidence="2 3">
    <name type="scientific">Flavimobilis soli</name>
    <dbReference type="NCBI Taxonomy" id="442709"/>
    <lineage>
        <taxon>Bacteria</taxon>
        <taxon>Bacillati</taxon>
        <taxon>Actinomycetota</taxon>
        <taxon>Actinomycetes</taxon>
        <taxon>Micrococcales</taxon>
        <taxon>Jonesiaceae</taxon>
        <taxon>Flavimobilis</taxon>
    </lineage>
</organism>
<name>A0A2A9EAS5_9MICO</name>
<dbReference type="AlphaFoldDB" id="A0A2A9EAS5"/>
<feature type="compositionally biased region" description="Basic and acidic residues" evidence="1">
    <location>
        <begin position="353"/>
        <end position="363"/>
    </location>
</feature>
<keyword evidence="2" id="KW-0436">Ligase</keyword>
<sequence length="363" mass="38513">MDEPILPELPDDLGDLTPAIDGSPASENTTGPDHGAVMIAAFEGWNDAGSAATSAVLHLTEVLGGHKVDELDPEDYHDFQVNRPVVSTDDDGRRVLTWPTTTVSVAELDGRRFVLVHGIEPSMRWRTYCKELLGIATRLGVRTVITVGGLLADVPHTRPIPVSATSEDPAVQALLGVEQSSYEGPTGIVGVLQHSAQEGGMRALSLWAAVPHYVAHPPSPKATLALVVKLEDLIGVHVPLGDLVDDARAWEHGVDELAEEDEEIAQYVAQLEQAKDTVELPEASGEAIAREFERYLRRRERGDQPGEARRGRPGSKDGGGHAGTPRGNVAGPSSPDTEVPAAPEADGPDEPGADGREDAGPEA</sequence>
<evidence type="ECO:0000313" key="3">
    <source>
        <dbReference type="Proteomes" id="UP000221394"/>
    </source>
</evidence>